<dbReference type="Proteomes" id="UP000298133">
    <property type="component" value="Unassembled WGS sequence"/>
</dbReference>
<dbReference type="EMBL" id="SPIA01000004">
    <property type="protein sequence ID" value="TFH67207.1"/>
    <property type="molecule type" value="Genomic_DNA"/>
</dbReference>
<keyword evidence="3" id="KW-0847">Vitamin C</keyword>
<evidence type="ECO:0000313" key="9">
    <source>
        <dbReference type="Proteomes" id="UP000298133"/>
    </source>
</evidence>
<dbReference type="InterPro" id="IPR005123">
    <property type="entry name" value="Oxoglu/Fe-dep_dioxygenase_dom"/>
</dbReference>
<evidence type="ECO:0000256" key="1">
    <source>
        <dbReference type="ARBA" id="ARBA00001961"/>
    </source>
</evidence>
<gene>
    <name evidence="8" type="ORF">E3W66_09285</name>
</gene>
<organism evidence="8 9">
    <name type="scientific">Gammaproteobacteria bacterium LSUCC0057</name>
    <dbReference type="NCBI Taxonomy" id="2559237"/>
    <lineage>
        <taxon>Bacteria</taxon>
        <taxon>Pseudomonadati</taxon>
        <taxon>Pseudomonadota</taxon>
        <taxon>Gammaproteobacteria</taxon>
        <taxon>Cellvibrionales</taxon>
        <taxon>Porticoccaceae</taxon>
        <taxon>SAR92 clade</taxon>
    </lineage>
</organism>
<evidence type="ECO:0000256" key="2">
    <source>
        <dbReference type="ARBA" id="ARBA00022723"/>
    </source>
</evidence>
<reference evidence="8 9" key="1">
    <citation type="submission" date="2019-03" db="EMBL/GenBank/DDBJ databases">
        <title>Draft genome of Gammaproteobacteria bacterium LSUCC0057, a member of the SAR92 clade.</title>
        <authorList>
            <person name="Lanclos V.C."/>
            <person name="Doiron C."/>
            <person name="Henson M.W."/>
            <person name="Thrash J.C."/>
        </authorList>
    </citation>
    <scope>NUCLEOTIDE SEQUENCE [LARGE SCALE GENOMIC DNA]</scope>
    <source>
        <strain evidence="8 9">LSUCC0057</strain>
    </source>
</reference>
<dbReference type="GO" id="GO:0008198">
    <property type="term" value="F:ferrous iron binding"/>
    <property type="evidence" value="ECO:0007669"/>
    <property type="project" value="TreeGrafter"/>
</dbReference>
<proteinExistence type="predicted"/>
<dbReference type="GO" id="GO:0071456">
    <property type="term" value="P:cellular response to hypoxia"/>
    <property type="evidence" value="ECO:0007669"/>
    <property type="project" value="TreeGrafter"/>
</dbReference>
<evidence type="ECO:0000259" key="7">
    <source>
        <dbReference type="PROSITE" id="PS51471"/>
    </source>
</evidence>
<comment type="cofactor">
    <cofactor evidence="1">
        <name>L-ascorbate</name>
        <dbReference type="ChEBI" id="CHEBI:38290"/>
    </cofactor>
</comment>
<protein>
    <submittedName>
        <fullName evidence="8">2OG-Fe(II) oxygenase</fullName>
    </submittedName>
</protein>
<dbReference type="Pfam" id="PF13640">
    <property type="entry name" value="2OG-FeII_Oxy_3"/>
    <property type="match status" value="1"/>
</dbReference>
<comment type="caution">
    <text evidence="8">The sequence shown here is derived from an EMBL/GenBank/DDBJ whole genome shotgun (WGS) entry which is preliminary data.</text>
</comment>
<keyword evidence="5" id="KW-0560">Oxidoreductase</keyword>
<dbReference type="GO" id="GO:0031543">
    <property type="term" value="F:peptidyl-proline dioxygenase activity"/>
    <property type="evidence" value="ECO:0007669"/>
    <property type="project" value="TreeGrafter"/>
</dbReference>
<dbReference type="InterPro" id="IPR006620">
    <property type="entry name" value="Pro_4_hyd_alph"/>
</dbReference>
<evidence type="ECO:0000256" key="6">
    <source>
        <dbReference type="ARBA" id="ARBA00023004"/>
    </source>
</evidence>
<sequence>MTTIEAINRAAEPPDTTLFAQIAEQLAERGYAVCPAALPEPVTDSLVAALAATSEQFVPAAIGRGSSAERNRFVRRDKIAWLDERQPHAAAWRQWCEALRLYLNQRLFLGLFSFESHLAHYAPGDFYKRHRDAFRGESNRLLSVVAYLNRGWQPDQGGELVIYRDDNSVPLLAVTPSFASVVLFLSEEFPHEVLPAQRDRYSVAGWFRLNNTINGQLDPPR</sequence>
<dbReference type="PROSITE" id="PS51471">
    <property type="entry name" value="FE2OG_OXY"/>
    <property type="match status" value="1"/>
</dbReference>
<evidence type="ECO:0000256" key="4">
    <source>
        <dbReference type="ARBA" id="ARBA00022964"/>
    </source>
</evidence>
<evidence type="ECO:0000256" key="5">
    <source>
        <dbReference type="ARBA" id="ARBA00023002"/>
    </source>
</evidence>
<dbReference type="PANTHER" id="PTHR12907:SF26">
    <property type="entry name" value="HIF PROLYL HYDROXYLASE, ISOFORM C"/>
    <property type="match status" value="1"/>
</dbReference>
<dbReference type="GO" id="GO:0031418">
    <property type="term" value="F:L-ascorbic acid binding"/>
    <property type="evidence" value="ECO:0007669"/>
    <property type="project" value="UniProtKB-KW"/>
</dbReference>
<keyword evidence="2" id="KW-0479">Metal-binding</keyword>
<name>A0A4Y8UHE7_9GAMM</name>
<feature type="domain" description="Fe2OG dioxygenase" evidence="7">
    <location>
        <begin position="107"/>
        <end position="209"/>
    </location>
</feature>
<dbReference type="SMART" id="SM00702">
    <property type="entry name" value="P4Hc"/>
    <property type="match status" value="1"/>
</dbReference>
<dbReference type="Gene3D" id="2.60.120.620">
    <property type="entry name" value="q2cbj1_9rhob like domain"/>
    <property type="match status" value="1"/>
</dbReference>
<accession>A0A4Y8UHE7</accession>
<keyword evidence="4" id="KW-0223">Dioxygenase</keyword>
<dbReference type="InterPro" id="IPR051559">
    <property type="entry name" value="HIF_prolyl_hydroxylases"/>
</dbReference>
<keyword evidence="9" id="KW-1185">Reference proteome</keyword>
<dbReference type="InterPro" id="IPR044862">
    <property type="entry name" value="Pro_4_hyd_alph_FE2OG_OXY"/>
</dbReference>
<dbReference type="OrthoDB" id="9783171at2"/>
<dbReference type="AlphaFoldDB" id="A0A4Y8UHE7"/>
<dbReference type="PANTHER" id="PTHR12907">
    <property type="entry name" value="EGL NINE HOMOLOG-RELATED"/>
    <property type="match status" value="1"/>
</dbReference>
<evidence type="ECO:0000313" key="8">
    <source>
        <dbReference type="EMBL" id="TFH67207.1"/>
    </source>
</evidence>
<keyword evidence="6" id="KW-0408">Iron</keyword>
<evidence type="ECO:0000256" key="3">
    <source>
        <dbReference type="ARBA" id="ARBA00022896"/>
    </source>
</evidence>